<evidence type="ECO:0000313" key="5">
    <source>
        <dbReference type="Proteomes" id="UP001597206"/>
    </source>
</evidence>
<comment type="similarity">
    <text evidence="3">Belongs to the DNA gyrase inhibitor YacG family.</text>
</comment>
<keyword evidence="1 3" id="KW-0479">Metal-binding</keyword>
<comment type="caution">
    <text evidence="4">The sequence shown here is derived from an EMBL/GenBank/DDBJ whole genome shotgun (WGS) entry which is preliminary data.</text>
</comment>
<protein>
    <recommendedName>
        <fullName evidence="3">DNA gyrase inhibitor YacG</fullName>
    </recommendedName>
</protein>
<feature type="binding site" evidence="3">
    <location>
        <position position="31"/>
    </location>
    <ligand>
        <name>Zn(2+)</name>
        <dbReference type="ChEBI" id="CHEBI:29105"/>
    </ligand>
</feature>
<reference evidence="5" key="1">
    <citation type="journal article" date="2019" name="Int. J. Syst. Evol. Microbiol.">
        <title>The Global Catalogue of Microorganisms (GCM) 10K type strain sequencing project: providing services to taxonomists for standard genome sequencing and annotation.</title>
        <authorList>
            <consortium name="The Broad Institute Genomics Platform"/>
            <consortium name="The Broad Institute Genome Sequencing Center for Infectious Disease"/>
            <person name="Wu L."/>
            <person name="Ma J."/>
        </authorList>
    </citation>
    <scope>NUCLEOTIDE SEQUENCE [LARGE SCALE GENOMIC DNA]</scope>
    <source>
        <strain evidence="5">CCUG 58411</strain>
    </source>
</reference>
<proteinExistence type="inferred from homology"/>
<organism evidence="4 5">
    <name type="scientific">Methylophilus flavus</name>
    <dbReference type="NCBI Taxonomy" id="640084"/>
    <lineage>
        <taxon>Bacteria</taxon>
        <taxon>Pseudomonadati</taxon>
        <taxon>Pseudomonadota</taxon>
        <taxon>Betaproteobacteria</taxon>
        <taxon>Nitrosomonadales</taxon>
        <taxon>Methylophilaceae</taxon>
        <taxon>Methylophilus</taxon>
    </lineage>
</organism>
<feature type="binding site" evidence="3">
    <location>
        <position position="15"/>
    </location>
    <ligand>
        <name>Zn(2+)</name>
        <dbReference type="ChEBI" id="CHEBI:29105"/>
    </ligand>
</feature>
<dbReference type="InterPro" id="IPR013088">
    <property type="entry name" value="Znf_NHR/GATA"/>
</dbReference>
<evidence type="ECO:0000256" key="1">
    <source>
        <dbReference type="ARBA" id="ARBA00022723"/>
    </source>
</evidence>
<dbReference type="Proteomes" id="UP001597206">
    <property type="component" value="Unassembled WGS sequence"/>
</dbReference>
<gene>
    <name evidence="3" type="primary">yacG</name>
    <name evidence="4" type="ORF">ACFQ2T_04770</name>
</gene>
<dbReference type="InterPro" id="IPR005584">
    <property type="entry name" value="DNA_gyrase_inhibitor_YacG"/>
</dbReference>
<dbReference type="HAMAP" id="MF_00649">
    <property type="entry name" value="DNA_gyrase_inhibitor_YacG"/>
    <property type="match status" value="1"/>
</dbReference>
<accession>A0ABW3PB01</accession>
<comment type="cofactor">
    <cofactor evidence="3">
        <name>Zn(2+)</name>
        <dbReference type="ChEBI" id="CHEBI:29105"/>
    </cofactor>
    <text evidence="3">Binds 1 zinc ion.</text>
</comment>
<name>A0ABW3PB01_9PROT</name>
<feature type="binding site" evidence="3">
    <location>
        <position position="35"/>
    </location>
    <ligand>
        <name>Zn(2+)</name>
        <dbReference type="ChEBI" id="CHEBI:29105"/>
    </ligand>
</feature>
<dbReference type="SUPFAM" id="SSF57716">
    <property type="entry name" value="Glucocorticoid receptor-like (DNA-binding domain)"/>
    <property type="match status" value="1"/>
</dbReference>
<dbReference type="Pfam" id="PF03884">
    <property type="entry name" value="YacG"/>
    <property type="match status" value="1"/>
</dbReference>
<keyword evidence="2 3" id="KW-0862">Zinc</keyword>
<sequence>MQTTVKPRQVACPGCSELVVYSTANPYRPFCSERCKLMDLGDWATEKFRIPDATPPDLDESES</sequence>
<dbReference type="Gene3D" id="3.30.50.10">
    <property type="entry name" value="Erythroid Transcription Factor GATA-1, subunit A"/>
    <property type="match status" value="1"/>
</dbReference>
<dbReference type="RefSeq" id="WP_379031210.1">
    <property type="nucleotide sequence ID" value="NZ_JBHTLN010000001.1"/>
</dbReference>
<comment type="function">
    <text evidence="3">Inhibits all the catalytic activities of DNA gyrase by preventing its interaction with DNA. Acts by binding directly to the C-terminal domain of GyrB, which probably disrupts DNA binding by the gyrase.</text>
</comment>
<evidence type="ECO:0000313" key="4">
    <source>
        <dbReference type="EMBL" id="MFD1121805.1"/>
    </source>
</evidence>
<evidence type="ECO:0000256" key="2">
    <source>
        <dbReference type="ARBA" id="ARBA00022833"/>
    </source>
</evidence>
<keyword evidence="5" id="KW-1185">Reference proteome</keyword>
<dbReference type="PANTHER" id="PTHR36150">
    <property type="entry name" value="DNA GYRASE INHIBITOR YACG"/>
    <property type="match status" value="1"/>
</dbReference>
<dbReference type="PANTHER" id="PTHR36150:SF1">
    <property type="entry name" value="DNA GYRASE INHIBITOR YACG"/>
    <property type="match status" value="1"/>
</dbReference>
<evidence type="ECO:0000256" key="3">
    <source>
        <dbReference type="HAMAP-Rule" id="MF_00649"/>
    </source>
</evidence>
<feature type="binding site" evidence="3">
    <location>
        <position position="12"/>
    </location>
    <ligand>
        <name>Zn(2+)</name>
        <dbReference type="ChEBI" id="CHEBI:29105"/>
    </ligand>
</feature>
<dbReference type="EMBL" id="JBHTLN010000001">
    <property type="protein sequence ID" value="MFD1121805.1"/>
    <property type="molecule type" value="Genomic_DNA"/>
</dbReference>
<comment type="subunit">
    <text evidence="3">Interacts with GyrB.</text>
</comment>